<dbReference type="EnsemblBacteria" id="CAD72166">
    <property type="protein sequence ID" value="CAD72166"/>
    <property type="gene ID" value="RB1572"/>
</dbReference>
<organism evidence="2 3">
    <name type="scientific">Rhodopirellula baltica (strain DSM 10527 / NCIMB 13988 / SH1)</name>
    <dbReference type="NCBI Taxonomy" id="243090"/>
    <lineage>
        <taxon>Bacteria</taxon>
        <taxon>Pseudomonadati</taxon>
        <taxon>Planctomycetota</taxon>
        <taxon>Planctomycetia</taxon>
        <taxon>Pirellulales</taxon>
        <taxon>Pirellulaceae</taxon>
        <taxon>Rhodopirellula</taxon>
    </lineage>
</organism>
<dbReference type="KEGG" id="rba:RB1572"/>
<proteinExistence type="predicted"/>
<reference evidence="2 3" key="1">
    <citation type="journal article" date="2003" name="Proc. Natl. Acad. Sci. U.S.A.">
        <title>Complete genome sequence of the marine planctomycete Pirellula sp. strain 1.</title>
        <authorList>
            <person name="Gloeckner F.O."/>
            <person name="Kube M."/>
            <person name="Bauer M."/>
            <person name="Teeling H."/>
            <person name="Lombardot T."/>
            <person name="Ludwig W."/>
            <person name="Gade D."/>
            <person name="Beck A."/>
            <person name="Borzym K."/>
            <person name="Heitmann K."/>
            <person name="Rabus R."/>
            <person name="Schlesner H."/>
            <person name="Amann R."/>
            <person name="Reinhardt R."/>
        </authorList>
    </citation>
    <scope>NUCLEOTIDE SEQUENCE [LARGE SCALE GENOMIC DNA]</scope>
    <source>
        <strain evidence="3">DSM 10527 / NCIMB 13988 / SH1</strain>
    </source>
</reference>
<dbReference type="EMBL" id="BX294135">
    <property type="protein sequence ID" value="CAD72166.1"/>
    <property type="molecule type" value="Genomic_DNA"/>
</dbReference>
<keyword evidence="3" id="KW-1185">Reference proteome</keyword>
<evidence type="ECO:0000313" key="2">
    <source>
        <dbReference type="EMBL" id="CAD72166.1"/>
    </source>
</evidence>
<dbReference type="InParanoid" id="Q7UX46"/>
<evidence type="ECO:0000256" key="1">
    <source>
        <dbReference type="SAM" id="MobiDB-lite"/>
    </source>
</evidence>
<dbReference type="Proteomes" id="UP000001025">
    <property type="component" value="Chromosome"/>
</dbReference>
<sequence>MSVIVDCCRNSTSFRSGLRWSSGFGNEVGRTKDRRDAVTAAAQRRQR</sequence>
<dbReference type="HOGENOM" id="CLU_3172532_0_0_0"/>
<accession>Q7UX46</accession>
<dbReference type="AlphaFoldDB" id="Q7UX46"/>
<gene>
    <name evidence="2" type="ordered locus">RB1572</name>
</gene>
<feature type="region of interest" description="Disordered" evidence="1">
    <location>
        <begin position="25"/>
        <end position="47"/>
    </location>
</feature>
<name>Q7UX46_RHOBA</name>
<protein>
    <submittedName>
        <fullName evidence="2">Uncharacterized protein</fullName>
    </submittedName>
</protein>
<evidence type="ECO:0000313" key="3">
    <source>
        <dbReference type="Proteomes" id="UP000001025"/>
    </source>
</evidence>
<dbReference type="STRING" id="243090.RB1572"/>